<dbReference type="EMBL" id="AUZY01009934">
    <property type="protein sequence ID" value="EQD40381.1"/>
    <property type="molecule type" value="Genomic_DNA"/>
</dbReference>
<dbReference type="SMART" id="SM00434">
    <property type="entry name" value="TOP4c"/>
    <property type="match status" value="1"/>
</dbReference>
<dbReference type="AlphaFoldDB" id="T0YXM1"/>
<organism evidence="6">
    <name type="scientific">mine drainage metagenome</name>
    <dbReference type="NCBI Taxonomy" id="410659"/>
    <lineage>
        <taxon>unclassified sequences</taxon>
        <taxon>metagenomes</taxon>
        <taxon>ecological metagenomes</taxon>
    </lineage>
</organism>
<proteinExistence type="inferred from homology"/>
<protein>
    <submittedName>
        <fullName evidence="6">DNA gyrase subunit A</fullName>
    </submittedName>
</protein>
<dbReference type="GO" id="GO:0005737">
    <property type="term" value="C:cytoplasm"/>
    <property type="evidence" value="ECO:0007669"/>
    <property type="project" value="TreeGrafter"/>
</dbReference>
<dbReference type="GO" id="GO:0005524">
    <property type="term" value="F:ATP binding"/>
    <property type="evidence" value="ECO:0007669"/>
    <property type="project" value="InterPro"/>
</dbReference>
<keyword evidence="3" id="KW-0238">DNA-binding</keyword>
<accession>T0YXM1</accession>
<evidence type="ECO:0000256" key="1">
    <source>
        <dbReference type="ARBA" id="ARBA00008263"/>
    </source>
</evidence>
<dbReference type="Pfam" id="PF00521">
    <property type="entry name" value="DNA_topoisoIV"/>
    <property type="match status" value="1"/>
</dbReference>
<dbReference type="InterPro" id="IPR002205">
    <property type="entry name" value="Topo_IIA_dom_A"/>
</dbReference>
<dbReference type="GO" id="GO:0003918">
    <property type="term" value="F:DNA topoisomerase type II (double strand cut, ATP-hydrolyzing) activity"/>
    <property type="evidence" value="ECO:0007669"/>
    <property type="project" value="InterPro"/>
</dbReference>
<name>T0YXM1_9ZZZZ</name>
<dbReference type="InterPro" id="IPR013760">
    <property type="entry name" value="Topo_IIA-like_dom_sf"/>
</dbReference>
<dbReference type="GO" id="GO:0006265">
    <property type="term" value="P:DNA topological change"/>
    <property type="evidence" value="ECO:0007669"/>
    <property type="project" value="InterPro"/>
</dbReference>
<comment type="caution">
    <text evidence="6">The sequence shown here is derived from an EMBL/GenBank/DDBJ whole genome shotgun (WGS) entry which is preliminary data.</text>
</comment>
<dbReference type="GO" id="GO:0009330">
    <property type="term" value="C:DNA topoisomerase type II (double strand cut, ATP-hydrolyzing) complex"/>
    <property type="evidence" value="ECO:0007669"/>
    <property type="project" value="TreeGrafter"/>
</dbReference>
<comment type="similarity">
    <text evidence="1">Belongs to the type II topoisomerase GyrA/ParC subunit family.</text>
</comment>
<dbReference type="PANTHER" id="PTHR43493">
    <property type="entry name" value="DNA GYRASE/TOPOISOMERASE SUBUNIT A"/>
    <property type="match status" value="1"/>
</dbReference>
<sequence length="145" mass="16374">MNNMIHSRSIEDEIRVSYLEYAMSVIVSRAIPDARDGLKPVQRKIIFAMSEMGFTHDKPYKKSARIVGETMGKYHPHGDLAIYDALARMAQSFSLRYPLIDGQGNFGSIDGDSPAAMRYTEARLLKLAEAMVEDLEKETVPYKLN</sequence>
<feature type="non-terminal residue" evidence="6">
    <location>
        <position position="145"/>
    </location>
</feature>
<dbReference type="Gene3D" id="3.90.199.10">
    <property type="entry name" value="Topoisomerase II, domain 5"/>
    <property type="match status" value="1"/>
</dbReference>
<dbReference type="SUPFAM" id="SSF56719">
    <property type="entry name" value="Type II DNA topoisomerase"/>
    <property type="match status" value="1"/>
</dbReference>
<dbReference type="InterPro" id="IPR050220">
    <property type="entry name" value="Type_II_DNA_Topoisomerases"/>
</dbReference>
<dbReference type="GO" id="GO:0003677">
    <property type="term" value="F:DNA binding"/>
    <property type="evidence" value="ECO:0007669"/>
    <property type="project" value="UniProtKB-KW"/>
</dbReference>
<keyword evidence="4" id="KW-0413">Isomerase</keyword>
<reference evidence="6" key="1">
    <citation type="submission" date="2013-08" db="EMBL/GenBank/DDBJ databases">
        <authorList>
            <person name="Mendez C."/>
            <person name="Richter M."/>
            <person name="Ferrer M."/>
            <person name="Sanchez J."/>
        </authorList>
    </citation>
    <scope>NUCLEOTIDE SEQUENCE</scope>
</reference>
<gene>
    <name evidence="6" type="ORF">B1B_14941</name>
</gene>
<evidence type="ECO:0000256" key="2">
    <source>
        <dbReference type="ARBA" id="ARBA00023029"/>
    </source>
</evidence>
<evidence type="ECO:0000313" key="6">
    <source>
        <dbReference type="EMBL" id="EQD40381.1"/>
    </source>
</evidence>
<reference evidence="6" key="2">
    <citation type="journal article" date="2014" name="ISME J.">
        <title>Microbial stratification in low pH oxic and suboxic macroscopic growths along an acid mine drainage.</title>
        <authorList>
            <person name="Mendez-Garcia C."/>
            <person name="Mesa V."/>
            <person name="Sprenger R.R."/>
            <person name="Richter M."/>
            <person name="Diez M.S."/>
            <person name="Solano J."/>
            <person name="Bargiela R."/>
            <person name="Golyshina O.V."/>
            <person name="Manteca A."/>
            <person name="Ramos J.L."/>
            <person name="Gallego J.R."/>
            <person name="Llorente I."/>
            <person name="Martins Dos Santos V.A."/>
            <person name="Jensen O.N."/>
            <person name="Pelaez A.I."/>
            <person name="Sanchez J."/>
            <person name="Ferrer M."/>
        </authorList>
    </citation>
    <scope>NUCLEOTIDE SEQUENCE</scope>
</reference>
<dbReference type="InterPro" id="IPR013758">
    <property type="entry name" value="Topo_IIA_A/C_ab"/>
</dbReference>
<keyword evidence="2" id="KW-0799">Topoisomerase</keyword>
<evidence type="ECO:0000256" key="3">
    <source>
        <dbReference type="ARBA" id="ARBA00023125"/>
    </source>
</evidence>
<evidence type="ECO:0000256" key="4">
    <source>
        <dbReference type="ARBA" id="ARBA00023235"/>
    </source>
</evidence>
<feature type="domain" description="Topo IIA-type catalytic" evidence="5">
    <location>
        <begin position="31"/>
        <end position="145"/>
    </location>
</feature>
<dbReference type="PANTHER" id="PTHR43493:SF5">
    <property type="entry name" value="DNA GYRASE SUBUNIT A, CHLOROPLASTIC_MITOCHONDRIAL"/>
    <property type="match status" value="1"/>
</dbReference>
<evidence type="ECO:0000259" key="5">
    <source>
        <dbReference type="PROSITE" id="PS52040"/>
    </source>
</evidence>
<dbReference type="PROSITE" id="PS52040">
    <property type="entry name" value="TOPO_IIA"/>
    <property type="match status" value="1"/>
</dbReference>